<organism evidence="1 2">
    <name type="scientific">Fusarium decemcellulare</name>
    <dbReference type="NCBI Taxonomy" id="57161"/>
    <lineage>
        <taxon>Eukaryota</taxon>
        <taxon>Fungi</taxon>
        <taxon>Dikarya</taxon>
        <taxon>Ascomycota</taxon>
        <taxon>Pezizomycotina</taxon>
        <taxon>Sordariomycetes</taxon>
        <taxon>Hypocreomycetidae</taxon>
        <taxon>Hypocreales</taxon>
        <taxon>Nectriaceae</taxon>
        <taxon>Fusarium</taxon>
        <taxon>Fusarium decemcellulare species complex</taxon>
    </lineage>
</organism>
<reference evidence="1" key="1">
    <citation type="submission" date="2022-08" db="EMBL/GenBank/DDBJ databases">
        <title>Genome Sequence of Fusarium decemcellulare.</title>
        <authorList>
            <person name="Buettner E."/>
        </authorList>
    </citation>
    <scope>NUCLEOTIDE SEQUENCE</scope>
    <source>
        <strain evidence="1">Babe19</strain>
    </source>
</reference>
<gene>
    <name evidence="1" type="ORF">NM208_g6630</name>
</gene>
<dbReference type="EMBL" id="JANRMS010000627">
    <property type="protein sequence ID" value="KAJ3536665.1"/>
    <property type="molecule type" value="Genomic_DNA"/>
</dbReference>
<sequence length="233" mass="24681">MANTYTITIINQSGTTQKYALFYAPPFVNSAIESPVFSNAVEVIPARNADQITFSVTDQFYGYAGIADGTPGVGDVGIVEMQPMPVSLGGQDMTGAATPGTVLQMIIIEGAPQFTGSELGDVPAFGFSILATPSDASNDFTNETAVANHWVIGLGTCVNRGDVQPAATMTPQLSNIHQIKPTNIWYLTFGSYSQGQIYNIEADSASTAVFDFTESLNATVIHNDDGQFTVQTS</sequence>
<accession>A0ACC1SCC1</accession>
<comment type="caution">
    <text evidence="1">The sequence shown here is derived from an EMBL/GenBank/DDBJ whole genome shotgun (WGS) entry which is preliminary data.</text>
</comment>
<name>A0ACC1SCC1_9HYPO</name>
<evidence type="ECO:0000313" key="1">
    <source>
        <dbReference type="EMBL" id="KAJ3536665.1"/>
    </source>
</evidence>
<dbReference type="Proteomes" id="UP001148629">
    <property type="component" value="Unassembled WGS sequence"/>
</dbReference>
<evidence type="ECO:0000313" key="2">
    <source>
        <dbReference type="Proteomes" id="UP001148629"/>
    </source>
</evidence>
<proteinExistence type="predicted"/>
<protein>
    <submittedName>
        <fullName evidence="1">Uncharacterized protein</fullName>
    </submittedName>
</protein>
<keyword evidence="2" id="KW-1185">Reference proteome</keyword>